<feature type="coiled-coil region" evidence="4">
    <location>
        <begin position="548"/>
        <end position="601"/>
    </location>
</feature>
<evidence type="ECO:0000256" key="3">
    <source>
        <dbReference type="ARBA" id="ARBA00023134"/>
    </source>
</evidence>
<evidence type="ECO:0000259" key="5">
    <source>
        <dbReference type="PROSITE" id="PS51720"/>
    </source>
</evidence>
<dbReference type="EMBL" id="KE161509">
    <property type="protein sequence ID" value="EPQ04258.1"/>
    <property type="molecule type" value="Genomic_DNA"/>
</dbReference>
<evidence type="ECO:0000313" key="7">
    <source>
        <dbReference type="Proteomes" id="UP000052978"/>
    </source>
</evidence>
<dbReference type="SUPFAM" id="SSF52540">
    <property type="entry name" value="P-loop containing nucleoside triphosphate hydrolases"/>
    <property type="match status" value="2"/>
</dbReference>
<dbReference type="PANTHER" id="PTHR10903">
    <property type="entry name" value="GTPASE, IMAP FAMILY MEMBER-RELATED"/>
    <property type="match status" value="1"/>
</dbReference>
<reference evidence="6 7" key="1">
    <citation type="journal article" date="2013" name="Nat. Commun.">
        <title>Genome analysis reveals insights into physiology and longevity of the Brandt's bat Myotis brandtii.</title>
        <authorList>
            <person name="Seim I."/>
            <person name="Fang X."/>
            <person name="Xiong Z."/>
            <person name="Lobanov A.V."/>
            <person name="Huang Z."/>
            <person name="Ma S."/>
            <person name="Feng Y."/>
            <person name="Turanov A.A."/>
            <person name="Zhu Y."/>
            <person name="Lenz T.L."/>
            <person name="Gerashchenko M.V."/>
            <person name="Fan D."/>
            <person name="Hee Yim S."/>
            <person name="Yao X."/>
            <person name="Jordan D."/>
            <person name="Xiong Y."/>
            <person name="Ma Y."/>
            <person name="Lyapunov A.N."/>
            <person name="Chen G."/>
            <person name="Kulakova O.I."/>
            <person name="Sun Y."/>
            <person name="Lee S.G."/>
            <person name="Bronson R.T."/>
            <person name="Moskalev A.A."/>
            <person name="Sunyaev S.R."/>
            <person name="Zhang G."/>
            <person name="Krogh A."/>
            <person name="Wang J."/>
            <person name="Gladyshev V.N."/>
        </authorList>
    </citation>
    <scope>NUCLEOTIDE SEQUENCE [LARGE SCALE GENOMIC DNA]</scope>
</reference>
<protein>
    <submittedName>
        <fullName evidence="6">GTPase IMAP family member 4</fullName>
    </submittedName>
</protein>
<dbReference type="PROSITE" id="PS51720">
    <property type="entry name" value="G_AIG1"/>
    <property type="match status" value="2"/>
</dbReference>
<dbReference type="InterPro" id="IPR045058">
    <property type="entry name" value="GIMA/IAN/Toc"/>
</dbReference>
<dbReference type="GO" id="GO:0005829">
    <property type="term" value="C:cytosol"/>
    <property type="evidence" value="ECO:0007669"/>
    <property type="project" value="TreeGrafter"/>
</dbReference>
<dbReference type="Pfam" id="PF04548">
    <property type="entry name" value="AIG1"/>
    <property type="match status" value="2"/>
</dbReference>
<keyword evidence="7" id="KW-1185">Reference proteome</keyword>
<dbReference type="Proteomes" id="UP000052978">
    <property type="component" value="Unassembled WGS sequence"/>
</dbReference>
<keyword evidence="4" id="KW-0175">Coiled coil</keyword>
<dbReference type="AlphaFoldDB" id="S7P2B4"/>
<dbReference type="PANTHER" id="PTHR10903:SF182">
    <property type="entry name" value="GTPASE IMAP FAMILY MEMBER 4"/>
    <property type="match status" value="1"/>
</dbReference>
<accession>S7P2B4</accession>
<evidence type="ECO:0000256" key="1">
    <source>
        <dbReference type="ARBA" id="ARBA00008535"/>
    </source>
</evidence>
<evidence type="ECO:0000256" key="4">
    <source>
        <dbReference type="SAM" id="Coils"/>
    </source>
</evidence>
<evidence type="ECO:0000313" key="6">
    <source>
        <dbReference type="EMBL" id="EPQ04258.1"/>
    </source>
</evidence>
<keyword evidence="3" id="KW-0342">GTP-binding</keyword>
<comment type="similarity">
    <text evidence="1">Belongs to the TRAFAC class TrmE-Era-EngA-EngB-Septin-like GTPase superfamily. AIG1/Toc34/Toc159-like paraseptin GTPase family. IAN subfamily.</text>
</comment>
<dbReference type="InterPro" id="IPR027417">
    <property type="entry name" value="P-loop_NTPase"/>
</dbReference>
<dbReference type="CDD" id="cd01852">
    <property type="entry name" value="AIG1"/>
    <property type="match status" value="2"/>
</dbReference>
<organism evidence="6 7">
    <name type="scientific">Myotis brandtii</name>
    <name type="common">Brandt's bat</name>
    <dbReference type="NCBI Taxonomy" id="109478"/>
    <lineage>
        <taxon>Eukaryota</taxon>
        <taxon>Metazoa</taxon>
        <taxon>Chordata</taxon>
        <taxon>Craniata</taxon>
        <taxon>Vertebrata</taxon>
        <taxon>Euteleostomi</taxon>
        <taxon>Mammalia</taxon>
        <taxon>Eutheria</taxon>
        <taxon>Laurasiatheria</taxon>
        <taxon>Chiroptera</taxon>
        <taxon>Yangochiroptera</taxon>
        <taxon>Vespertilionidae</taxon>
        <taxon>Myotis</taxon>
    </lineage>
</organism>
<name>S7P2B4_MYOBR</name>
<dbReference type="GO" id="GO:0005525">
    <property type="term" value="F:GTP binding"/>
    <property type="evidence" value="ECO:0007669"/>
    <property type="project" value="UniProtKB-KW"/>
</dbReference>
<feature type="domain" description="AIG1-type G" evidence="5">
    <location>
        <begin position="342"/>
        <end position="544"/>
    </location>
</feature>
<dbReference type="InterPro" id="IPR006703">
    <property type="entry name" value="G_AIG1"/>
</dbReference>
<dbReference type="eggNOG" id="ENOG502R7PE">
    <property type="taxonomic scope" value="Eukaryota"/>
</dbReference>
<gene>
    <name evidence="6" type="ORF">D623_10002057</name>
</gene>
<evidence type="ECO:0000256" key="2">
    <source>
        <dbReference type="ARBA" id="ARBA00022741"/>
    </source>
</evidence>
<keyword evidence="2" id="KW-0547">Nucleotide-binding</keyword>
<feature type="domain" description="AIG1-type G" evidence="5">
    <location>
        <begin position="79"/>
        <end position="282"/>
    </location>
</feature>
<proteinExistence type="inferred from homology"/>
<dbReference type="FunFam" id="3.40.50.300:FF:000366">
    <property type="entry name" value="GTPase, IMAP family member 2"/>
    <property type="match status" value="2"/>
</dbReference>
<dbReference type="Gene3D" id="3.40.50.300">
    <property type="entry name" value="P-loop containing nucleotide triphosphate hydrolases"/>
    <property type="match status" value="2"/>
</dbReference>
<sequence length="643" mass="72727">MAAIQATSSLALEHSASRELLCNCKGLASYASAPRTFLRPGITLAGPQNTASAAPSQKRMEGLPTSRYGAMAEGSVEDNQSLRVILVGKSGCGKSATGNSILCQSVFESRLAAQAVTRKCQMATGTWNGRNIQVVDTPSIFEAKAQDQEMYKDIWDCYLLSAPGPHVLLLVTQLGHFTAQDMVAVRKVKEVFGAEGMRYVVVLFTHKEDLGDGSLDDYVAKTDNHSLQILVQECGKRYCGLNNQATGEEQREQLEELMAVVKKLESDNQSKFYTNDLFHDAEMFQRSGDGTPEDYRCYLSKVQVHIDKQKRDLEDTGSHWASKAVNRFKNYILSDIVLGNQDSQLRLVLVGKTGAGKSATGNSILGRKAFNSSIAAKSITKACQKERSMWNGREIVVVDTPGIFDTEVPDADTQREIAKCILLTSPGPHAVLLVVPLGRYTKEEQKAVEKMLSMFGPKARRYMILLFTRKDDLDGMEFHDYLKEAPEGIQILMKQFKDRHCEFNNKATGAEQEAQRTQLLDLVQRMVKKNEGGFYTNKMYQRAEVEIQKQIQAKQEQYRAQLKKEKRQLKEEYKEKIRKLEDTVEQEMRKAEMERKFEEREKYYYLMQQNARGEVESQEGMLDLILKGLRVIWREISSLFKED</sequence>